<dbReference type="HOGENOM" id="CLU_1327062_0_0_1"/>
<dbReference type="PANTHER" id="PTHR28160:SF1">
    <property type="entry name" value="LARGE RIBOSOMAL SUBUNIT PROTEIN ML57"/>
    <property type="match status" value="1"/>
</dbReference>
<dbReference type="EMBL" id="KE651168">
    <property type="protein sequence ID" value="EEB06421.2"/>
    <property type="molecule type" value="Genomic_DNA"/>
</dbReference>
<reference evidence="2 4" key="1">
    <citation type="journal article" date="2011" name="Science">
        <title>Comparative functional genomics of the fission yeasts.</title>
        <authorList>
            <person name="Rhind N."/>
            <person name="Chen Z."/>
            <person name="Yassour M."/>
            <person name="Thompson D.A."/>
            <person name="Haas B.J."/>
            <person name="Habib N."/>
            <person name="Wapinski I."/>
            <person name="Roy S."/>
            <person name="Lin M.F."/>
            <person name="Heiman D.I."/>
            <person name="Young S.K."/>
            <person name="Furuya K."/>
            <person name="Guo Y."/>
            <person name="Pidoux A."/>
            <person name="Chen H.M."/>
            <person name="Robbertse B."/>
            <person name="Goldberg J.M."/>
            <person name="Aoki K."/>
            <person name="Bayne E.H."/>
            <person name="Berlin A.M."/>
            <person name="Desjardins C.A."/>
            <person name="Dobbs E."/>
            <person name="Dukaj L."/>
            <person name="Fan L."/>
            <person name="FitzGerald M.G."/>
            <person name="French C."/>
            <person name="Gujja S."/>
            <person name="Hansen K."/>
            <person name="Keifenheim D."/>
            <person name="Levin J.Z."/>
            <person name="Mosher R.A."/>
            <person name="Mueller C.A."/>
            <person name="Pfiffner J."/>
            <person name="Priest M."/>
            <person name="Russ C."/>
            <person name="Smialowska A."/>
            <person name="Swoboda P."/>
            <person name="Sykes S.M."/>
            <person name="Vaughn M."/>
            <person name="Vengrova S."/>
            <person name="Yoder R."/>
            <person name="Zeng Q."/>
            <person name="Allshire R."/>
            <person name="Baulcombe D."/>
            <person name="Birren B.W."/>
            <person name="Brown W."/>
            <person name="Ekwall K."/>
            <person name="Kellis M."/>
            <person name="Leatherwood J."/>
            <person name="Levin H."/>
            <person name="Margalit H."/>
            <person name="Martienssen R."/>
            <person name="Nieduszynski C.A."/>
            <person name="Spatafora J.W."/>
            <person name="Friedman N."/>
            <person name="Dalgaard J.Z."/>
            <person name="Baumann P."/>
            <person name="Niki H."/>
            <person name="Regev A."/>
            <person name="Nusbaum C."/>
        </authorList>
    </citation>
    <scope>NUCLEOTIDE SEQUENCE [LARGE SCALE GENOMIC DNA]</scope>
    <source>
        <strain evidence="4">yFS275 / FY16936</strain>
    </source>
</reference>
<dbReference type="STRING" id="402676.B6JY03"/>
<keyword evidence="2" id="KW-0687">Ribonucleoprotein</keyword>
<dbReference type="InterPro" id="IPR036389">
    <property type="entry name" value="RNase_III_sf"/>
</dbReference>
<gene>
    <name evidence="3" type="primary">mrpl15</name>
    <name evidence="2" type="ORF">SJAG_01463</name>
</gene>
<dbReference type="VEuPathDB" id="FungiDB:SJAG_01463"/>
<dbReference type="SUPFAM" id="SSF69065">
    <property type="entry name" value="RNase III domain-like"/>
    <property type="match status" value="1"/>
</dbReference>
<dbReference type="Pfam" id="PF14622">
    <property type="entry name" value="Ribonucleas_3_3"/>
    <property type="match status" value="1"/>
</dbReference>
<dbReference type="AlphaFoldDB" id="B6JY03"/>
<dbReference type="GeneID" id="7051420"/>
<evidence type="ECO:0000313" key="4">
    <source>
        <dbReference type="Proteomes" id="UP000001744"/>
    </source>
</evidence>
<feature type="domain" description="RNase III" evidence="1">
    <location>
        <begin position="68"/>
        <end position="197"/>
    </location>
</feature>
<protein>
    <submittedName>
        <fullName evidence="2">Ribosomal protein subunit L15</fullName>
    </submittedName>
</protein>
<dbReference type="JaponicusDB" id="SJAG_01463">
    <property type="gene designation" value="mrpl15"/>
</dbReference>
<organism evidence="2 4">
    <name type="scientific">Schizosaccharomyces japonicus (strain yFS275 / FY16936)</name>
    <name type="common">Fission yeast</name>
    <dbReference type="NCBI Taxonomy" id="402676"/>
    <lineage>
        <taxon>Eukaryota</taxon>
        <taxon>Fungi</taxon>
        <taxon>Dikarya</taxon>
        <taxon>Ascomycota</taxon>
        <taxon>Taphrinomycotina</taxon>
        <taxon>Schizosaccharomycetes</taxon>
        <taxon>Schizosaccharomycetales</taxon>
        <taxon>Schizosaccharomycetaceae</taxon>
        <taxon>Schizosaccharomyces</taxon>
    </lineage>
</organism>
<dbReference type="Proteomes" id="UP000001744">
    <property type="component" value="Unassembled WGS sequence"/>
</dbReference>
<dbReference type="RefSeq" id="XP_002172714.2">
    <property type="nucleotide sequence ID" value="XM_002172678.2"/>
</dbReference>
<evidence type="ECO:0000313" key="2">
    <source>
        <dbReference type="EMBL" id="EEB06421.2"/>
    </source>
</evidence>
<sequence>MNGRVTSRSLRLVRFCTHNYGLNRSLIYRSMSTGDSSAGDSITYAPEPSQVSEFYKKLFKTDNYFESDELNLQLLTHKSFNHGQTPYNEGFRAIGRHALELSLINFSLQQTNQLKGVSEMWLQNACRPENINKVAEQWGLQQVIRWKTPKLRASVDTKQSGLERVTFDTMLAIIGAVYMRKGARTAVDFCQKNLVPALIRLLHNTPRKQS</sequence>
<dbReference type="GO" id="GO:0003735">
    <property type="term" value="F:structural constituent of ribosome"/>
    <property type="evidence" value="ECO:0000318"/>
    <property type="project" value="GO_Central"/>
</dbReference>
<evidence type="ECO:0000259" key="1">
    <source>
        <dbReference type="Pfam" id="PF14622"/>
    </source>
</evidence>
<dbReference type="InterPro" id="IPR000999">
    <property type="entry name" value="RNase_III_dom"/>
</dbReference>
<dbReference type="OrthoDB" id="5383973at2759"/>
<dbReference type="Gene3D" id="1.10.1520.10">
    <property type="entry name" value="Ribonuclease III domain"/>
    <property type="match status" value="1"/>
</dbReference>
<name>B6JY03_SCHJY</name>
<accession>B6JY03</accession>
<dbReference type="GO" id="GO:0005762">
    <property type="term" value="C:mitochondrial large ribosomal subunit"/>
    <property type="evidence" value="ECO:0000318"/>
    <property type="project" value="GO_Central"/>
</dbReference>
<evidence type="ECO:0000313" key="3">
    <source>
        <dbReference type="JaponicusDB" id="SJAG_01463"/>
    </source>
</evidence>
<dbReference type="GO" id="GO:0032543">
    <property type="term" value="P:mitochondrial translation"/>
    <property type="evidence" value="ECO:0007669"/>
    <property type="project" value="InterPro"/>
</dbReference>
<dbReference type="PANTHER" id="PTHR28160">
    <property type="entry name" value="54S RIBOSOMAL PROTEIN L15, MITOCHONDRIAL"/>
    <property type="match status" value="1"/>
</dbReference>
<keyword evidence="2" id="KW-0689">Ribosomal protein</keyword>
<dbReference type="OMA" id="SLMNHFL"/>
<dbReference type="InterPro" id="IPR040030">
    <property type="entry name" value="Ribosomal_mL57"/>
</dbReference>
<dbReference type="GO" id="GO:0006396">
    <property type="term" value="P:RNA processing"/>
    <property type="evidence" value="ECO:0007669"/>
    <property type="project" value="InterPro"/>
</dbReference>
<keyword evidence="4" id="KW-1185">Reference proteome</keyword>
<proteinExistence type="predicted"/>
<dbReference type="GO" id="GO:0004525">
    <property type="term" value="F:ribonuclease III activity"/>
    <property type="evidence" value="ECO:0007669"/>
    <property type="project" value="InterPro"/>
</dbReference>
<dbReference type="eggNOG" id="ENOG502SCTG">
    <property type="taxonomic scope" value="Eukaryota"/>
</dbReference>